<feature type="domain" description="Ionotropic glutamate receptor C-terminal" evidence="20">
    <location>
        <begin position="465"/>
        <end position="817"/>
    </location>
</feature>
<keyword evidence="4 15" id="KW-0813">Transport</keyword>
<dbReference type="GO" id="GO:0016020">
    <property type="term" value="C:membrane"/>
    <property type="evidence" value="ECO:0007669"/>
    <property type="project" value="UniProtKB-SubCell"/>
</dbReference>
<evidence type="ECO:0000256" key="10">
    <source>
        <dbReference type="ARBA" id="ARBA00023170"/>
    </source>
</evidence>
<dbReference type="CDD" id="cd19990">
    <property type="entry name" value="PBP1_GABAb_receptor_plant"/>
    <property type="match status" value="1"/>
</dbReference>
<evidence type="ECO:0000256" key="5">
    <source>
        <dbReference type="ARBA" id="ARBA00022692"/>
    </source>
</evidence>
<dbReference type="PANTHER" id="PTHR34836">
    <property type="entry name" value="OS06G0188250 PROTEIN"/>
    <property type="match status" value="1"/>
</dbReference>
<protein>
    <recommendedName>
        <fullName evidence="15">Glutamate receptor</fullName>
    </recommendedName>
</protein>
<feature type="transmembrane region" description="Helical" evidence="18">
    <location>
        <begin position="840"/>
        <end position="861"/>
    </location>
</feature>
<evidence type="ECO:0000313" key="21">
    <source>
        <dbReference type="EMBL" id="TQD75809.1"/>
    </source>
</evidence>
<evidence type="ECO:0000256" key="11">
    <source>
        <dbReference type="ARBA" id="ARBA00023180"/>
    </source>
</evidence>
<evidence type="ECO:0000256" key="2">
    <source>
        <dbReference type="ARBA" id="ARBA00008685"/>
    </source>
</evidence>
<dbReference type="Gene3D" id="3.40.50.2300">
    <property type="match status" value="2"/>
</dbReference>
<dbReference type="SMART" id="SM00079">
    <property type="entry name" value="PBPe"/>
    <property type="match status" value="1"/>
</dbReference>
<evidence type="ECO:0000256" key="16">
    <source>
        <dbReference type="PIRSR" id="PIRSR037090-50"/>
    </source>
</evidence>
<dbReference type="InterPro" id="IPR001828">
    <property type="entry name" value="ANF_lig-bd_rcpt"/>
</dbReference>
<dbReference type="FunFam" id="3.40.50.2300:FF:000195">
    <property type="entry name" value="Glutamate receptor"/>
    <property type="match status" value="1"/>
</dbReference>
<keyword evidence="16" id="KW-1015">Disulfide bond</keyword>
<evidence type="ECO:0000259" key="20">
    <source>
        <dbReference type="SMART" id="SM00079"/>
    </source>
</evidence>
<dbReference type="Proteomes" id="UP000315295">
    <property type="component" value="Unassembled WGS sequence"/>
</dbReference>
<evidence type="ECO:0000256" key="6">
    <source>
        <dbReference type="ARBA" id="ARBA00022729"/>
    </source>
</evidence>
<organism evidence="21 22">
    <name type="scientific">Malus baccata</name>
    <name type="common">Siberian crab apple</name>
    <name type="synonym">Pyrus baccata</name>
    <dbReference type="NCBI Taxonomy" id="106549"/>
    <lineage>
        <taxon>Eukaryota</taxon>
        <taxon>Viridiplantae</taxon>
        <taxon>Streptophyta</taxon>
        <taxon>Embryophyta</taxon>
        <taxon>Tracheophyta</taxon>
        <taxon>Spermatophyta</taxon>
        <taxon>Magnoliopsida</taxon>
        <taxon>eudicotyledons</taxon>
        <taxon>Gunneridae</taxon>
        <taxon>Pentapetalae</taxon>
        <taxon>rosids</taxon>
        <taxon>fabids</taxon>
        <taxon>Rosales</taxon>
        <taxon>Rosaceae</taxon>
        <taxon>Amygdaloideae</taxon>
        <taxon>Maleae</taxon>
        <taxon>Malus</taxon>
    </lineage>
</organism>
<dbReference type="SUPFAM" id="SSF53822">
    <property type="entry name" value="Periplasmic binding protein-like I"/>
    <property type="match status" value="1"/>
</dbReference>
<dbReference type="FunFam" id="3.40.190.10:FF:000195">
    <property type="entry name" value="Glutamate receptor 2.7"/>
    <property type="match status" value="1"/>
</dbReference>
<dbReference type="SUPFAM" id="SSF81324">
    <property type="entry name" value="Voltage-gated potassium channels"/>
    <property type="match status" value="1"/>
</dbReference>
<evidence type="ECO:0000256" key="3">
    <source>
        <dbReference type="ARBA" id="ARBA00011095"/>
    </source>
</evidence>
<comment type="caution">
    <text evidence="21">The sequence shown here is derived from an EMBL/GenBank/DDBJ whole genome shotgun (WGS) entry which is preliminary data.</text>
</comment>
<name>A0A540KNS4_MALBA</name>
<dbReference type="InterPro" id="IPR028082">
    <property type="entry name" value="Peripla_BP_I"/>
</dbReference>
<evidence type="ECO:0000256" key="19">
    <source>
        <dbReference type="SAM" id="SignalP"/>
    </source>
</evidence>
<dbReference type="InterPro" id="IPR019594">
    <property type="entry name" value="Glu/Gly-bd"/>
</dbReference>
<keyword evidence="6 19" id="KW-0732">Signal</keyword>
<gene>
    <name evidence="21" type="ORF">C1H46_038706</name>
</gene>
<evidence type="ECO:0000256" key="15">
    <source>
        <dbReference type="PIRNR" id="PIRNR037090"/>
    </source>
</evidence>
<comment type="function">
    <text evidence="14">Glutamate-gated receptor that probably acts as a non-selective cation channel. May be involved in light-signal transduction and calcium homeostasis via the regulation of calcium influx into cells.</text>
</comment>
<dbReference type="Pfam" id="PF01094">
    <property type="entry name" value="ANF_receptor"/>
    <property type="match status" value="1"/>
</dbReference>
<dbReference type="SUPFAM" id="SSF53850">
    <property type="entry name" value="Periplasmic binding protein-like II"/>
    <property type="match status" value="1"/>
</dbReference>
<accession>A0A540KNS4</accession>
<evidence type="ECO:0000256" key="7">
    <source>
        <dbReference type="ARBA" id="ARBA00022989"/>
    </source>
</evidence>
<evidence type="ECO:0000256" key="8">
    <source>
        <dbReference type="ARBA" id="ARBA00023065"/>
    </source>
</evidence>
<feature type="transmembrane region" description="Helical" evidence="18">
    <location>
        <begin position="597"/>
        <end position="615"/>
    </location>
</feature>
<dbReference type="FunFam" id="1.10.287.70:FF:000037">
    <property type="entry name" value="Glutamate receptor"/>
    <property type="match status" value="1"/>
</dbReference>
<keyword evidence="13 15" id="KW-0407">Ion channel</keyword>
<dbReference type="InterPro" id="IPR044440">
    <property type="entry name" value="GABAb_receptor_plant_PBP1"/>
</dbReference>
<keyword evidence="11" id="KW-0325">Glycoprotein</keyword>
<comment type="function">
    <text evidence="15">Glutamate-gated receptor that probably acts as non-selective cation channel.</text>
</comment>
<keyword evidence="22" id="KW-1185">Reference proteome</keyword>
<dbReference type="Gene3D" id="3.40.190.10">
    <property type="entry name" value="Periplasmic binding protein-like II"/>
    <property type="match status" value="2"/>
</dbReference>
<dbReference type="InterPro" id="IPR015683">
    <property type="entry name" value="Ionotropic_Glu_rcpt"/>
</dbReference>
<evidence type="ECO:0000256" key="12">
    <source>
        <dbReference type="ARBA" id="ARBA00023286"/>
    </source>
</evidence>
<comment type="subunit">
    <text evidence="3">May form heteromers.</text>
</comment>
<dbReference type="Gene3D" id="1.10.287.70">
    <property type="match status" value="1"/>
</dbReference>
<feature type="transmembrane region" description="Helical" evidence="18">
    <location>
        <begin position="654"/>
        <end position="673"/>
    </location>
</feature>
<comment type="subcellular location">
    <subcellularLocation>
        <location evidence="1">Membrane</location>
        <topology evidence="1">Multi-pass membrane protein</topology>
    </subcellularLocation>
</comment>
<dbReference type="GO" id="GO:0015276">
    <property type="term" value="F:ligand-gated monoatomic ion channel activity"/>
    <property type="evidence" value="ECO:0007669"/>
    <property type="project" value="InterPro"/>
</dbReference>
<feature type="region of interest" description="Disordered" evidence="17">
    <location>
        <begin position="916"/>
        <end position="948"/>
    </location>
</feature>
<dbReference type="Pfam" id="PF00060">
    <property type="entry name" value="Lig_chan"/>
    <property type="match status" value="1"/>
</dbReference>
<proteinExistence type="inferred from homology"/>
<evidence type="ECO:0000256" key="18">
    <source>
        <dbReference type="SAM" id="Phobius"/>
    </source>
</evidence>
<feature type="chain" id="PRO_5022054751" description="Glutamate receptor" evidence="19">
    <location>
        <begin position="30"/>
        <end position="948"/>
    </location>
</feature>
<feature type="disulfide bond" evidence="16">
    <location>
        <begin position="765"/>
        <end position="821"/>
    </location>
</feature>
<comment type="similarity">
    <text evidence="2 15">Belongs to the glutamate-gated ion channel (TC 1.A.10.1) family.</text>
</comment>
<dbReference type="FunFam" id="3.40.190.10:FF:000103">
    <property type="entry name" value="Glutamate receptor"/>
    <property type="match status" value="1"/>
</dbReference>
<dbReference type="Pfam" id="PF10613">
    <property type="entry name" value="Lig_chan-Glu_bd"/>
    <property type="match status" value="1"/>
</dbReference>
<keyword evidence="7 18" id="KW-1133">Transmembrane helix</keyword>
<evidence type="ECO:0000256" key="14">
    <source>
        <dbReference type="ARBA" id="ARBA00049638"/>
    </source>
</evidence>
<keyword evidence="8 15" id="KW-0406">Ion transport</keyword>
<evidence type="ECO:0000256" key="9">
    <source>
        <dbReference type="ARBA" id="ARBA00023136"/>
    </source>
</evidence>
<sequence length="948" mass="105807">MAKKASCSSSLFALFFLFLFSKTTFLAMAQNNTTIPVHVGLVLDFDDLYRKRDLSCIEVALSDFYASNPYYKTRLVLVQRSSPSDVVVTASAALDLIKNVQVQAIIGPTSSMEAEFLISLGEKAQVPIISYSATSPSLTSIRSSYFIRAAQNDSSQVKAISAIIQAFGWREVVPIYVDNEFGEGVIPYLSDALQEVDARIAYRSVIPPAATDDQIIVELEKLMAMQTRVFVVHMLPSLGLRIFDKAKEIGMMVAGYAWIMTDGMTNEFSAINSSGIENMQGVLGIKTYYPNSKALEYFRVRWKRKFQQDNPTVQDAKLDVYGLWAYDAARALVMAAEKVGAKNFSFEKTNASGKSSTTDLERFGVSQNGPQLVQELSGTNFKGLSGDFNLFNGQLQSSTFEIVNVIGSGEKQIGFWTPKNGLARNLNLRNTSKYSISNTSLGSIIWPGDTSSAPKGWQIPTLGKKLQILVHVRQGFLEFVNVTHDPITTNTTKVKGGYCIDVFEAVIKALPYAVSYDLIPYATPNGSSAGSYDDLVNEVYLKNYDAAVGDITIRANRSLYVDFTLPYTESGVSMIVPIKDNKSKNAWVFLKPLTLDLWVTSGCFFIFIGFVVWVLEHRINEDFRGPPHHQIGTSFWFSFSTMVFSHRERVVSNLARFVVIIWCFVVLILTQSYTASLTSLLTVQHLQPTVTDVNLLLKNGDNVAYQSDSFVVGILKQLGFPDEKIKTFSSPEELNELFQNGRKKDGISAAFDEYPYMKLFLAKYCSKYTMVEPTFKADGFGFAFPKGSPLARDVSRAILNVTDGDRMKKIEKKWFNKESSCSDPNSPVPFNSLSLESFRGLFLITCLASTLALLIYAAMFLHEHKEILLRLDPEASLWRKFCVMLRIYDKKDLKSFTFKNGELEVNAIFPPSPSVYSNNTESRMVLDEQMRTPSTEHGGFSPSDDSPK</sequence>
<evidence type="ECO:0000256" key="17">
    <source>
        <dbReference type="SAM" id="MobiDB-lite"/>
    </source>
</evidence>
<feature type="signal peptide" evidence="19">
    <location>
        <begin position="1"/>
        <end position="29"/>
    </location>
</feature>
<dbReference type="PANTHER" id="PTHR34836:SF1">
    <property type="entry name" value="OS09G0428600 PROTEIN"/>
    <property type="match status" value="1"/>
</dbReference>
<keyword evidence="10 15" id="KW-0675">Receptor</keyword>
<dbReference type="InterPro" id="IPR001320">
    <property type="entry name" value="Iontro_rcpt_C"/>
</dbReference>
<evidence type="ECO:0000256" key="13">
    <source>
        <dbReference type="ARBA" id="ARBA00023303"/>
    </source>
</evidence>
<evidence type="ECO:0000313" key="22">
    <source>
        <dbReference type="Proteomes" id="UP000315295"/>
    </source>
</evidence>
<keyword evidence="9 15" id="KW-0472">Membrane</keyword>
<evidence type="ECO:0000256" key="1">
    <source>
        <dbReference type="ARBA" id="ARBA00004141"/>
    </source>
</evidence>
<evidence type="ECO:0000256" key="4">
    <source>
        <dbReference type="ARBA" id="ARBA00022448"/>
    </source>
</evidence>
<dbReference type="FunFam" id="3.40.50.2300:FF:000169">
    <property type="entry name" value="Glutamate receptor"/>
    <property type="match status" value="1"/>
</dbReference>
<reference evidence="21 22" key="1">
    <citation type="journal article" date="2019" name="G3 (Bethesda)">
        <title>Sequencing of a Wild Apple (Malus baccata) Genome Unravels the Differences Between Cultivated and Wild Apple Species Regarding Disease Resistance and Cold Tolerance.</title>
        <authorList>
            <person name="Chen X."/>
        </authorList>
    </citation>
    <scope>NUCLEOTIDE SEQUENCE [LARGE SCALE GENOMIC DNA]</scope>
    <source>
        <strain evidence="22">cv. Shandingzi</strain>
        <tissue evidence="21">Leaves</tissue>
    </source>
</reference>
<dbReference type="CDD" id="cd13686">
    <property type="entry name" value="GluR_Plant"/>
    <property type="match status" value="1"/>
</dbReference>
<dbReference type="PIRSF" id="PIRSF037090">
    <property type="entry name" value="Iontro_Glu-like_rcpt_pln"/>
    <property type="match status" value="1"/>
</dbReference>
<keyword evidence="5 18" id="KW-0812">Transmembrane</keyword>
<dbReference type="AlphaFoldDB" id="A0A540KNS4"/>
<keyword evidence="12 15" id="KW-1071">Ligand-gated ion channel</keyword>
<dbReference type="EMBL" id="VIEB01001073">
    <property type="protein sequence ID" value="TQD75809.1"/>
    <property type="molecule type" value="Genomic_DNA"/>
</dbReference>
<dbReference type="InterPro" id="IPR017103">
    <property type="entry name" value="Iontropic_Glu_rcpt_pln"/>
</dbReference>